<dbReference type="KEGG" id="dti:Desti_5119"/>
<protein>
    <recommendedName>
        <fullName evidence="4">Secreted protein</fullName>
    </recommendedName>
</protein>
<feature type="signal peptide" evidence="1">
    <location>
        <begin position="1"/>
        <end position="28"/>
    </location>
</feature>
<dbReference type="EMBL" id="CP003360">
    <property type="protein sequence ID" value="AFM27724.1"/>
    <property type="molecule type" value="Genomic_DNA"/>
</dbReference>
<accession>I4CDT3</accession>
<proteinExistence type="predicted"/>
<sequence length="87" mass="9376">MRGFFAKGLLVLTGALSLLGINISSTDASPQPVNDVTSITKNSPLHLQLGSQSDLNHESSSRAILSWHHSHSSHVSHASHHSHYSSR</sequence>
<dbReference type="HOGENOM" id="CLU_2478339_0_0_7"/>
<keyword evidence="3" id="KW-1185">Reference proteome</keyword>
<keyword evidence="1" id="KW-0732">Signal</keyword>
<dbReference type="AlphaFoldDB" id="I4CDT3"/>
<reference evidence="3" key="1">
    <citation type="submission" date="2012-06" db="EMBL/GenBank/DDBJ databases">
        <title>Complete sequence of chromosome of Desulfomonile tiedjei DSM 6799.</title>
        <authorList>
            <person name="Lucas S."/>
            <person name="Copeland A."/>
            <person name="Lapidus A."/>
            <person name="Glavina del Rio T."/>
            <person name="Dalin E."/>
            <person name="Tice H."/>
            <person name="Bruce D."/>
            <person name="Goodwin L."/>
            <person name="Pitluck S."/>
            <person name="Peters L."/>
            <person name="Ovchinnikova G."/>
            <person name="Zeytun A."/>
            <person name="Lu M."/>
            <person name="Kyrpides N."/>
            <person name="Mavromatis K."/>
            <person name="Ivanova N."/>
            <person name="Brettin T."/>
            <person name="Detter J.C."/>
            <person name="Han C."/>
            <person name="Larimer F."/>
            <person name="Land M."/>
            <person name="Hauser L."/>
            <person name="Markowitz V."/>
            <person name="Cheng J.-F."/>
            <person name="Hugenholtz P."/>
            <person name="Woyke T."/>
            <person name="Wu D."/>
            <person name="Spring S."/>
            <person name="Schroeder M."/>
            <person name="Brambilla E."/>
            <person name="Klenk H.-P."/>
            <person name="Eisen J.A."/>
        </authorList>
    </citation>
    <scope>NUCLEOTIDE SEQUENCE [LARGE SCALE GENOMIC DNA]</scope>
    <source>
        <strain evidence="3">ATCC 49306 / DSM 6799 / DCB-1</strain>
    </source>
</reference>
<evidence type="ECO:0000313" key="3">
    <source>
        <dbReference type="Proteomes" id="UP000006055"/>
    </source>
</evidence>
<gene>
    <name evidence="2" type="ordered locus">Desti_5119</name>
</gene>
<organism evidence="2 3">
    <name type="scientific">Desulfomonile tiedjei (strain ATCC 49306 / DSM 6799 / DCB-1)</name>
    <dbReference type="NCBI Taxonomy" id="706587"/>
    <lineage>
        <taxon>Bacteria</taxon>
        <taxon>Pseudomonadati</taxon>
        <taxon>Thermodesulfobacteriota</taxon>
        <taxon>Desulfomonilia</taxon>
        <taxon>Desulfomonilales</taxon>
        <taxon>Desulfomonilaceae</taxon>
        <taxon>Desulfomonile</taxon>
    </lineage>
</organism>
<dbReference type="Proteomes" id="UP000006055">
    <property type="component" value="Chromosome"/>
</dbReference>
<name>I4CDT3_DESTA</name>
<feature type="chain" id="PRO_5003687195" description="Secreted protein" evidence="1">
    <location>
        <begin position="29"/>
        <end position="87"/>
    </location>
</feature>
<dbReference type="STRING" id="706587.Desti_5119"/>
<evidence type="ECO:0000313" key="2">
    <source>
        <dbReference type="EMBL" id="AFM27724.1"/>
    </source>
</evidence>
<evidence type="ECO:0000256" key="1">
    <source>
        <dbReference type="SAM" id="SignalP"/>
    </source>
</evidence>
<evidence type="ECO:0008006" key="4">
    <source>
        <dbReference type="Google" id="ProtNLM"/>
    </source>
</evidence>